<evidence type="ECO:0000313" key="2">
    <source>
        <dbReference type="EMBL" id="MED6173226.1"/>
    </source>
</evidence>
<feature type="domain" description="RNase H type-1" evidence="1">
    <location>
        <begin position="66"/>
        <end position="116"/>
    </location>
</feature>
<sequence>MDDLWLLEKVMALIRYSESEMHKIFFLQENSISFLVVLKWNPPTICDVKVNCDASRLDHDGAIDFGCGELFAIWRGLLLAWDGGYREVFCETDCYEAFILVKESSSTSDALAKYAVQHGIQHVEWLIPKDDFRLLLMNDLDH</sequence>
<evidence type="ECO:0000313" key="3">
    <source>
        <dbReference type="Proteomes" id="UP001341840"/>
    </source>
</evidence>
<proteinExistence type="predicted"/>
<evidence type="ECO:0000259" key="1">
    <source>
        <dbReference type="Pfam" id="PF13456"/>
    </source>
</evidence>
<name>A0ABU6VIZ3_9FABA</name>
<organism evidence="2 3">
    <name type="scientific">Stylosanthes scabra</name>
    <dbReference type="NCBI Taxonomy" id="79078"/>
    <lineage>
        <taxon>Eukaryota</taxon>
        <taxon>Viridiplantae</taxon>
        <taxon>Streptophyta</taxon>
        <taxon>Embryophyta</taxon>
        <taxon>Tracheophyta</taxon>
        <taxon>Spermatophyta</taxon>
        <taxon>Magnoliopsida</taxon>
        <taxon>eudicotyledons</taxon>
        <taxon>Gunneridae</taxon>
        <taxon>Pentapetalae</taxon>
        <taxon>rosids</taxon>
        <taxon>fabids</taxon>
        <taxon>Fabales</taxon>
        <taxon>Fabaceae</taxon>
        <taxon>Papilionoideae</taxon>
        <taxon>50 kb inversion clade</taxon>
        <taxon>dalbergioids sensu lato</taxon>
        <taxon>Dalbergieae</taxon>
        <taxon>Pterocarpus clade</taxon>
        <taxon>Stylosanthes</taxon>
    </lineage>
</organism>
<dbReference type="InterPro" id="IPR002156">
    <property type="entry name" value="RNaseH_domain"/>
</dbReference>
<comment type="caution">
    <text evidence="2">The sequence shown here is derived from an EMBL/GenBank/DDBJ whole genome shotgun (WGS) entry which is preliminary data.</text>
</comment>
<dbReference type="Pfam" id="PF13456">
    <property type="entry name" value="RVT_3"/>
    <property type="match status" value="1"/>
</dbReference>
<dbReference type="EMBL" id="JASCZI010151502">
    <property type="protein sequence ID" value="MED6173226.1"/>
    <property type="molecule type" value="Genomic_DNA"/>
</dbReference>
<dbReference type="Proteomes" id="UP001341840">
    <property type="component" value="Unassembled WGS sequence"/>
</dbReference>
<reference evidence="2 3" key="1">
    <citation type="journal article" date="2023" name="Plants (Basel)">
        <title>Bridging the Gap: Combining Genomics and Transcriptomics Approaches to Understand Stylosanthes scabra, an Orphan Legume from the Brazilian Caatinga.</title>
        <authorList>
            <person name="Ferreira-Neto J.R.C."/>
            <person name="da Silva M.D."/>
            <person name="Binneck E."/>
            <person name="de Melo N.F."/>
            <person name="da Silva R.H."/>
            <person name="de Melo A.L.T.M."/>
            <person name="Pandolfi V."/>
            <person name="Bustamante F.O."/>
            <person name="Brasileiro-Vidal A.C."/>
            <person name="Benko-Iseppon A.M."/>
        </authorList>
    </citation>
    <scope>NUCLEOTIDE SEQUENCE [LARGE SCALE GENOMIC DNA]</scope>
    <source>
        <tissue evidence="2">Leaves</tissue>
    </source>
</reference>
<protein>
    <recommendedName>
        <fullName evidence="1">RNase H type-1 domain-containing protein</fullName>
    </recommendedName>
</protein>
<accession>A0ABU6VIZ3</accession>
<gene>
    <name evidence="2" type="ORF">PIB30_057293</name>
</gene>
<keyword evidence="3" id="KW-1185">Reference proteome</keyword>